<evidence type="ECO:0000313" key="1">
    <source>
        <dbReference type="EMBL" id="TGO42654.1"/>
    </source>
</evidence>
<organism evidence="1 2">
    <name type="scientific">Botrytis hyacinthi</name>
    <dbReference type="NCBI Taxonomy" id="278943"/>
    <lineage>
        <taxon>Eukaryota</taxon>
        <taxon>Fungi</taxon>
        <taxon>Dikarya</taxon>
        <taxon>Ascomycota</taxon>
        <taxon>Pezizomycotina</taxon>
        <taxon>Leotiomycetes</taxon>
        <taxon>Helotiales</taxon>
        <taxon>Sclerotiniaceae</taxon>
        <taxon>Botrytis</taxon>
    </lineage>
</organism>
<accession>A0A4Z1H094</accession>
<name>A0A4Z1H094_9HELO</name>
<comment type="caution">
    <text evidence="1">The sequence shown here is derived from an EMBL/GenBank/DDBJ whole genome shotgun (WGS) entry which is preliminary data.</text>
</comment>
<protein>
    <submittedName>
        <fullName evidence="1">Uncharacterized protein</fullName>
    </submittedName>
</protein>
<dbReference type="EMBL" id="PQXK01000006">
    <property type="protein sequence ID" value="TGO42654.1"/>
    <property type="molecule type" value="Genomic_DNA"/>
</dbReference>
<dbReference type="AlphaFoldDB" id="A0A4Z1H094"/>
<keyword evidence="2" id="KW-1185">Reference proteome</keyword>
<evidence type="ECO:0000313" key="2">
    <source>
        <dbReference type="Proteomes" id="UP000297814"/>
    </source>
</evidence>
<sequence length="166" mass="18621">MDSRTAVSQHYQYQARIREPGDLTTVTCQSYPSTIKFCNYRGIHLCGTRTLTVWKGWHIGYSPPSTVKQVILRFTECISISICRKSSIILYIKNTDVPLIIVPLFQISSIEDGTRTISIPGNKCAHDVPGHFGKEAVRTTDVMDPPVWLKDLILALQGATNTRVLK</sequence>
<proteinExistence type="predicted"/>
<reference evidence="1 2" key="1">
    <citation type="submission" date="2017-12" db="EMBL/GenBank/DDBJ databases">
        <title>Comparative genomics of Botrytis spp.</title>
        <authorList>
            <person name="Valero-Jimenez C.A."/>
            <person name="Tapia P."/>
            <person name="Veloso J."/>
            <person name="Silva-Moreno E."/>
            <person name="Staats M."/>
            <person name="Valdes J.H."/>
            <person name="Van Kan J.A.L."/>
        </authorList>
    </citation>
    <scope>NUCLEOTIDE SEQUENCE [LARGE SCALE GENOMIC DNA]</scope>
    <source>
        <strain evidence="1 2">Bh0001</strain>
    </source>
</reference>
<dbReference type="Proteomes" id="UP000297814">
    <property type="component" value="Unassembled WGS sequence"/>
</dbReference>
<gene>
    <name evidence="1" type="ORF">BHYA_0006g00560</name>
</gene>